<dbReference type="PANTHER" id="PTHR43380">
    <property type="entry name" value="2-OXOISOVALERATE DEHYDROGENASE SUBUNIT ALPHA, MITOCHONDRIAL"/>
    <property type="match status" value="1"/>
</dbReference>
<comment type="catalytic activity">
    <reaction evidence="9">
        <text>N(6)-[(R)-lipoyl]-L-lysyl-[protein] + 3-methyl-2-oxobutanoate + H(+) = N(6)-[(R)-S(8)-2-methylpropanoyldihydrolipoyl]-L-lysyl-[protein] + CO2</text>
        <dbReference type="Rhea" id="RHEA:13457"/>
        <dbReference type="Rhea" id="RHEA-COMP:10474"/>
        <dbReference type="Rhea" id="RHEA-COMP:10497"/>
        <dbReference type="ChEBI" id="CHEBI:11851"/>
        <dbReference type="ChEBI" id="CHEBI:15378"/>
        <dbReference type="ChEBI" id="CHEBI:16526"/>
        <dbReference type="ChEBI" id="CHEBI:83099"/>
        <dbReference type="ChEBI" id="CHEBI:83142"/>
        <dbReference type="EC" id="1.2.4.4"/>
    </reaction>
</comment>
<dbReference type="InterPro" id="IPR050771">
    <property type="entry name" value="Alpha-ketoacid_DH_E1_comp"/>
</dbReference>
<evidence type="ECO:0000256" key="6">
    <source>
        <dbReference type="ARBA" id="ARBA00022958"/>
    </source>
</evidence>
<feature type="domain" description="Dehydrogenase E1 component" evidence="10">
    <location>
        <begin position="82"/>
        <end position="380"/>
    </location>
</feature>
<dbReference type="AlphaFoldDB" id="A0AAV2TTI3"/>
<gene>
    <name evidence="11" type="ORF">CDAUBV1_LOCUS14654</name>
</gene>
<evidence type="ECO:0000313" key="11">
    <source>
        <dbReference type="EMBL" id="CAL5139529.1"/>
    </source>
</evidence>
<dbReference type="GO" id="GO:0003863">
    <property type="term" value="F:branched-chain 2-oxo acid dehydrogenase activity"/>
    <property type="evidence" value="ECO:0007669"/>
    <property type="project" value="UniProtKB-EC"/>
</dbReference>
<comment type="subcellular location">
    <subcellularLocation>
        <location evidence="2">Mitochondrion matrix</location>
    </subcellularLocation>
</comment>
<dbReference type="FunFam" id="3.40.50.970:FF:000015">
    <property type="entry name" value="2-oxoisovalerate dehydrogenase subunit alpha"/>
    <property type="match status" value="1"/>
</dbReference>
<protein>
    <recommendedName>
        <fullName evidence="9">2-oxoisovalerate dehydrogenase subunit alpha</fullName>
        <ecNumber evidence="9">1.2.4.4</ecNumber>
    </recommendedName>
    <alternativeName>
        <fullName evidence="9">Branched-chain alpha-keto acid dehydrogenase E1 component alpha chain</fullName>
    </alternativeName>
</protein>
<dbReference type="PANTHER" id="PTHR43380:SF1">
    <property type="entry name" value="2-OXOISOVALERATE DEHYDROGENASE SUBUNIT ALPHA, MITOCHONDRIAL"/>
    <property type="match status" value="1"/>
</dbReference>
<dbReference type="GO" id="GO:0046872">
    <property type="term" value="F:metal ion binding"/>
    <property type="evidence" value="ECO:0007669"/>
    <property type="project" value="UniProtKB-KW"/>
</dbReference>
<reference evidence="11" key="1">
    <citation type="submission" date="2024-06" db="EMBL/GenBank/DDBJ databases">
        <authorList>
            <person name="Liu X."/>
            <person name="Lenzi L."/>
            <person name="Haldenby T S."/>
            <person name="Uol C."/>
        </authorList>
    </citation>
    <scope>NUCLEOTIDE SEQUENCE</scope>
</reference>
<comment type="cofactor">
    <cofactor evidence="1 9">
        <name>thiamine diphosphate</name>
        <dbReference type="ChEBI" id="CHEBI:58937"/>
    </cofactor>
</comment>
<evidence type="ECO:0000259" key="10">
    <source>
        <dbReference type="Pfam" id="PF00676"/>
    </source>
</evidence>
<dbReference type="Gene3D" id="3.40.50.970">
    <property type="match status" value="1"/>
</dbReference>
<keyword evidence="8" id="KW-0496">Mitochondrion</keyword>
<evidence type="ECO:0000256" key="8">
    <source>
        <dbReference type="ARBA" id="ARBA00023128"/>
    </source>
</evidence>
<dbReference type="Proteomes" id="UP001497525">
    <property type="component" value="Unassembled WGS sequence"/>
</dbReference>
<evidence type="ECO:0000256" key="3">
    <source>
        <dbReference type="ARBA" id="ARBA00008646"/>
    </source>
</evidence>
<dbReference type="GO" id="GO:0009083">
    <property type="term" value="P:branched-chain amino acid catabolic process"/>
    <property type="evidence" value="ECO:0007669"/>
    <property type="project" value="TreeGrafter"/>
</dbReference>
<evidence type="ECO:0000256" key="5">
    <source>
        <dbReference type="ARBA" id="ARBA00022946"/>
    </source>
</evidence>
<evidence type="ECO:0000256" key="7">
    <source>
        <dbReference type="ARBA" id="ARBA00023002"/>
    </source>
</evidence>
<dbReference type="InterPro" id="IPR001017">
    <property type="entry name" value="DH_E1"/>
</dbReference>
<dbReference type="EC" id="1.2.4.4" evidence="9"/>
<keyword evidence="9" id="KW-0786">Thiamine pyrophosphate</keyword>
<comment type="similarity">
    <text evidence="3 9">Belongs to the BCKDHA family.</text>
</comment>
<organism evidence="11 12">
    <name type="scientific">Calicophoron daubneyi</name>
    <name type="common">Rumen fluke</name>
    <name type="synonym">Paramphistomum daubneyi</name>
    <dbReference type="NCBI Taxonomy" id="300641"/>
    <lineage>
        <taxon>Eukaryota</taxon>
        <taxon>Metazoa</taxon>
        <taxon>Spiralia</taxon>
        <taxon>Lophotrochozoa</taxon>
        <taxon>Platyhelminthes</taxon>
        <taxon>Trematoda</taxon>
        <taxon>Digenea</taxon>
        <taxon>Plagiorchiida</taxon>
        <taxon>Pronocephalata</taxon>
        <taxon>Paramphistomoidea</taxon>
        <taxon>Paramphistomidae</taxon>
        <taxon>Calicophoron</taxon>
    </lineage>
</organism>
<dbReference type="InterPro" id="IPR029061">
    <property type="entry name" value="THDP-binding"/>
</dbReference>
<keyword evidence="6" id="KW-0630">Potassium</keyword>
<evidence type="ECO:0000256" key="9">
    <source>
        <dbReference type="RuleBase" id="RU365014"/>
    </source>
</evidence>
<evidence type="ECO:0000313" key="12">
    <source>
        <dbReference type="Proteomes" id="UP001497525"/>
    </source>
</evidence>
<keyword evidence="7 9" id="KW-0560">Oxidoreductase</keyword>
<proteinExistence type="inferred from homology"/>
<name>A0AAV2TTI3_CALDB</name>
<dbReference type="SUPFAM" id="SSF52518">
    <property type="entry name" value="Thiamin diphosphate-binding fold (THDP-binding)"/>
    <property type="match status" value="1"/>
</dbReference>
<evidence type="ECO:0000256" key="4">
    <source>
        <dbReference type="ARBA" id="ARBA00022723"/>
    </source>
</evidence>
<evidence type="ECO:0000256" key="1">
    <source>
        <dbReference type="ARBA" id="ARBA00001964"/>
    </source>
</evidence>
<sequence>MLLARVARQLCSKSQVFSSSLRKASTENIPAHFSKFTDKLSFIRPEERELIAAYRVLEKNGEAVSPEAEPQLDKDLVMNMYHKMVLLNTTDRIMYESQRQGRISFYMTSYGEEASVIGSSSAFDPKDMIYGQYREIGALLMRGFSVEKFMDSCYSNIDDANKGRQMPMHFGSLELNVVTVSSPLGTQLPTATGSAYSLKLQNSKQIVAVYFGDGSASEGDAFVSMNFAATLDCPVLFFCRNNGYAISTPVSEQYRGDGIAARGPGFGIPTVRVDGNDVFAVYNATKAARQLCLTESRPVLVEAMTYRVGHHSTSDDSSKYRSVDEVNSWDKGDNPILRLRNYLLRKQWISEAEDKKLRASLRKEVLQAFAHSEAKKKPNPLLMFTDVYDKMPPRLRKQMTDTKVLIEQHPKEYSLDLFEPADASQLE</sequence>
<dbReference type="CDD" id="cd02000">
    <property type="entry name" value="TPP_E1_PDC_ADC_BCADC"/>
    <property type="match status" value="1"/>
</dbReference>
<keyword evidence="4" id="KW-0479">Metal-binding</keyword>
<dbReference type="GO" id="GO:0005759">
    <property type="term" value="C:mitochondrial matrix"/>
    <property type="evidence" value="ECO:0007669"/>
    <property type="project" value="UniProtKB-SubCell"/>
</dbReference>
<keyword evidence="5" id="KW-0809">Transit peptide</keyword>
<dbReference type="EMBL" id="CAXLJL010000612">
    <property type="protein sequence ID" value="CAL5139529.1"/>
    <property type="molecule type" value="Genomic_DNA"/>
</dbReference>
<dbReference type="Pfam" id="PF00676">
    <property type="entry name" value="E1_dh"/>
    <property type="match status" value="1"/>
</dbReference>
<accession>A0AAV2TTI3</accession>
<evidence type="ECO:0000256" key="2">
    <source>
        <dbReference type="ARBA" id="ARBA00004305"/>
    </source>
</evidence>
<comment type="caution">
    <text evidence="11">The sequence shown here is derived from an EMBL/GenBank/DDBJ whole genome shotgun (WGS) entry which is preliminary data.</text>
</comment>
<comment type="function">
    <text evidence="9">The branched-chain alpha-keto dehydrogenase complex catalyzes the overall conversion of alpha-keto acids to acyl-CoA and CO(2). It contains multiple copies of three enzymatic components: branched-chain alpha-keto acid decarboxylase (E1), lipoamide acyltransferase (E2) and lipoamide dehydrogenase (E3).</text>
</comment>